<evidence type="ECO:0000313" key="1">
    <source>
        <dbReference type="EMBL" id="ERN40683.1"/>
    </source>
</evidence>
<dbReference type="STRING" id="582515.KR51_00026680"/>
<dbReference type="Proteomes" id="UP000016960">
    <property type="component" value="Unassembled WGS sequence"/>
</dbReference>
<proteinExistence type="predicted"/>
<comment type="caution">
    <text evidence="1">The sequence shown here is derived from an EMBL/GenBank/DDBJ whole genome shotgun (WGS) entry which is preliminary data.</text>
</comment>
<dbReference type="RefSeq" id="WP_022608088.1">
    <property type="nucleotide sequence ID" value="NZ_ASSJ01000070.1"/>
</dbReference>
<protein>
    <submittedName>
        <fullName evidence="1">Uncharacterized protein</fullName>
    </submittedName>
</protein>
<evidence type="ECO:0000313" key="2">
    <source>
        <dbReference type="Proteomes" id="UP000016960"/>
    </source>
</evidence>
<name>U5D7U1_9CHRO</name>
<dbReference type="InParanoid" id="U5D7U1"/>
<gene>
    <name evidence="1" type="ORF">KR51_00026680</name>
</gene>
<dbReference type="eggNOG" id="ENOG502ZH2Z">
    <property type="taxonomic scope" value="Bacteria"/>
</dbReference>
<organism evidence="1 2">
    <name type="scientific">Rubidibacter lacunae KORDI 51-2</name>
    <dbReference type="NCBI Taxonomy" id="582515"/>
    <lineage>
        <taxon>Bacteria</taxon>
        <taxon>Bacillati</taxon>
        <taxon>Cyanobacteriota</taxon>
        <taxon>Cyanophyceae</taxon>
        <taxon>Oscillatoriophycideae</taxon>
        <taxon>Chroococcales</taxon>
        <taxon>Aphanothecaceae</taxon>
        <taxon>Rubidibacter</taxon>
    </lineage>
</organism>
<dbReference type="OrthoDB" id="486115at2"/>
<dbReference type="EMBL" id="ASSJ01000070">
    <property type="protein sequence ID" value="ERN40683.1"/>
    <property type="molecule type" value="Genomic_DNA"/>
</dbReference>
<reference evidence="1 2" key="1">
    <citation type="submission" date="2013-05" db="EMBL/GenBank/DDBJ databases">
        <title>Draft genome sequence of Rubidibacter lacunae KORDI 51-2.</title>
        <authorList>
            <person name="Choi D.H."/>
            <person name="Noh J.H."/>
            <person name="Kwon K.-K."/>
            <person name="Lee J.-H."/>
            <person name="Ryu J.-Y."/>
        </authorList>
    </citation>
    <scope>NUCLEOTIDE SEQUENCE [LARGE SCALE GENOMIC DNA]</scope>
    <source>
        <strain evidence="1 2">KORDI 51-2</strain>
    </source>
</reference>
<accession>U5D7U1</accession>
<keyword evidence="2" id="KW-1185">Reference proteome</keyword>
<dbReference type="AlphaFoldDB" id="U5D7U1"/>
<sequence>MDLTPKHYADFLDIGLLLGLCTRAEVEHWAERLIAASDRPPDWALELAVCTHKHPLDVCHTLRAVPGAANPEQSLRLLLAKLAIAQPALKPDGDIHPADWQLASGLYRVICDRGNLSENVRGPIADFYLDISCILGGSGDRAILERSYAALLAAGRELVPYLEAIASCSQSGDRA</sequence>